<evidence type="ECO:0000256" key="2">
    <source>
        <dbReference type="ARBA" id="ARBA00022801"/>
    </source>
</evidence>
<feature type="domain" description="AB hydrolase-1" evidence="3">
    <location>
        <begin position="65"/>
        <end position="234"/>
    </location>
</feature>
<dbReference type="Gene3D" id="3.40.50.1820">
    <property type="entry name" value="alpha/beta hydrolase"/>
    <property type="match status" value="1"/>
</dbReference>
<dbReference type="OrthoDB" id="1898734at2759"/>
<dbReference type="GO" id="GO:0008233">
    <property type="term" value="F:peptidase activity"/>
    <property type="evidence" value="ECO:0007669"/>
    <property type="project" value="InterPro"/>
</dbReference>
<organism evidence="4 5">
    <name type="scientific">Periconia macrospinosa</name>
    <dbReference type="NCBI Taxonomy" id="97972"/>
    <lineage>
        <taxon>Eukaryota</taxon>
        <taxon>Fungi</taxon>
        <taxon>Dikarya</taxon>
        <taxon>Ascomycota</taxon>
        <taxon>Pezizomycotina</taxon>
        <taxon>Dothideomycetes</taxon>
        <taxon>Pleosporomycetidae</taxon>
        <taxon>Pleosporales</taxon>
        <taxon>Massarineae</taxon>
        <taxon>Periconiaceae</taxon>
        <taxon>Periconia</taxon>
    </lineage>
</organism>
<evidence type="ECO:0000313" key="4">
    <source>
        <dbReference type="EMBL" id="PVI06891.1"/>
    </source>
</evidence>
<dbReference type="EMBL" id="KZ805306">
    <property type="protein sequence ID" value="PVI06891.1"/>
    <property type="molecule type" value="Genomic_DNA"/>
</dbReference>
<evidence type="ECO:0000259" key="3">
    <source>
        <dbReference type="Pfam" id="PF00561"/>
    </source>
</evidence>
<dbReference type="SUPFAM" id="SSF53474">
    <property type="entry name" value="alpha/beta-Hydrolases"/>
    <property type="match status" value="1"/>
</dbReference>
<reference evidence="4 5" key="1">
    <citation type="journal article" date="2018" name="Sci. Rep.">
        <title>Comparative genomics provides insights into the lifestyle and reveals functional heterogeneity of dark septate endophytic fungi.</title>
        <authorList>
            <person name="Knapp D.G."/>
            <person name="Nemeth J.B."/>
            <person name="Barry K."/>
            <person name="Hainaut M."/>
            <person name="Henrissat B."/>
            <person name="Johnson J."/>
            <person name="Kuo A."/>
            <person name="Lim J.H.P."/>
            <person name="Lipzen A."/>
            <person name="Nolan M."/>
            <person name="Ohm R.A."/>
            <person name="Tamas L."/>
            <person name="Grigoriev I.V."/>
            <person name="Spatafora J.W."/>
            <person name="Nagy L.G."/>
            <person name="Kovacs G.M."/>
        </authorList>
    </citation>
    <scope>NUCLEOTIDE SEQUENCE [LARGE SCALE GENOMIC DNA]</scope>
    <source>
        <strain evidence="4 5">DSE2036</strain>
    </source>
</reference>
<comment type="similarity">
    <text evidence="1">Belongs to the peptidase S33 family.</text>
</comment>
<sequence length="481" mass="54509">MIQAAKILEQRSHLVPGKLRITEHFFQVPRDYKNPGLGNLTLFARSARKVDSTPSLTNKPEPKLPWLLYLQGGPGFECASPEKQPWINFILDKGYQVLTLDQRGTGLSTAISQSSLQLRGDENVQTEYLKAFRADNIVRDCEAIRKALTADQSEGVDENAEERKWTIMGQSFGGFCCTTYLSFFPDGVKEAFLLGGLPPVRNNPDDVYARLYPRVKRRNEAYYKKYPEDVERVRRIVKFLTRFGDTTVRVQGGEGYLSARRFLMLGISFLAHGGIDQVHEIVLRADNDLTLFGHLTRPTVIAIEHAQPWDTNVIYFLLHEPCYCQGAAANWSANRVLSSNPEFIPEDLHAFASKPDSSDEQQDGAKNEKNPVLFTGEMIFPHMFDSFPELKKLQPVGEALAQVSDWPRLYDEAQLARNEVPVYAAVYMDDMAVDYDLSVERAQGIKGIKTFVTNTMYHNAIRAKTDEVLQQLFKLKEDVID</sequence>
<dbReference type="STRING" id="97972.A0A2V1E8N8"/>
<keyword evidence="2" id="KW-0378">Hydrolase</keyword>
<dbReference type="Pfam" id="PF00561">
    <property type="entry name" value="Abhydrolase_1"/>
    <property type="match status" value="1"/>
</dbReference>
<dbReference type="AlphaFoldDB" id="A0A2V1E8N8"/>
<name>A0A2V1E8N8_9PLEO</name>
<dbReference type="PANTHER" id="PTHR43248:SF2">
    <property type="entry name" value="PROLYL AMINOPEPTIDASE"/>
    <property type="match status" value="1"/>
</dbReference>
<evidence type="ECO:0000256" key="1">
    <source>
        <dbReference type="ARBA" id="ARBA00010088"/>
    </source>
</evidence>
<dbReference type="PRINTS" id="PR00793">
    <property type="entry name" value="PROAMNOPTASE"/>
</dbReference>
<accession>A0A2V1E8N8</accession>
<dbReference type="PANTHER" id="PTHR43248">
    <property type="entry name" value="2-SUCCINYL-6-HYDROXY-2,4-CYCLOHEXADIENE-1-CARBOXYLATE SYNTHASE"/>
    <property type="match status" value="1"/>
</dbReference>
<dbReference type="InterPro" id="IPR000073">
    <property type="entry name" value="AB_hydrolase_1"/>
</dbReference>
<dbReference type="InterPro" id="IPR051601">
    <property type="entry name" value="Serine_prot/Carboxylest_S33"/>
</dbReference>
<dbReference type="InterPro" id="IPR002410">
    <property type="entry name" value="Peptidase_S33"/>
</dbReference>
<dbReference type="Proteomes" id="UP000244855">
    <property type="component" value="Unassembled WGS sequence"/>
</dbReference>
<gene>
    <name evidence="4" type="ORF">DM02DRAFT_609271</name>
</gene>
<dbReference type="InterPro" id="IPR029058">
    <property type="entry name" value="AB_hydrolase_fold"/>
</dbReference>
<dbReference type="GO" id="GO:0006508">
    <property type="term" value="P:proteolysis"/>
    <property type="evidence" value="ECO:0007669"/>
    <property type="project" value="InterPro"/>
</dbReference>
<evidence type="ECO:0000313" key="5">
    <source>
        <dbReference type="Proteomes" id="UP000244855"/>
    </source>
</evidence>
<proteinExistence type="inferred from homology"/>
<protein>
    <submittedName>
        <fullName evidence="4">Proline iminopeptidase</fullName>
    </submittedName>
</protein>
<keyword evidence="5" id="KW-1185">Reference proteome</keyword>